<reference evidence="1 2" key="1">
    <citation type="submission" date="2024-01" db="EMBL/GenBank/DDBJ databases">
        <title>Multi-omics insights into the function and evolution of sodium benzoate biodegradation pathways in Benzoatithermus flavus gen. nov., sp. nov. from hot spring.</title>
        <authorList>
            <person name="Hu C.-J."/>
            <person name="Li W.-J."/>
        </authorList>
    </citation>
    <scope>NUCLEOTIDE SEQUENCE [LARGE SCALE GENOMIC DNA]</scope>
    <source>
        <strain evidence="1 2">SYSU G07066</strain>
    </source>
</reference>
<dbReference type="Proteomes" id="UP001375743">
    <property type="component" value="Unassembled WGS sequence"/>
</dbReference>
<dbReference type="EMBL" id="JBBLZC010000002">
    <property type="protein sequence ID" value="MEK0082190.1"/>
    <property type="molecule type" value="Genomic_DNA"/>
</dbReference>
<protein>
    <submittedName>
        <fullName evidence="1">Metallopeptidase family protein</fullName>
    </submittedName>
</protein>
<dbReference type="RefSeq" id="WP_418158038.1">
    <property type="nucleotide sequence ID" value="NZ_JBBLZC010000002.1"/>
</dbReference>
<dbReference type="InterPro" id="IPR010428">
    <property type="entry name" value="Zincin_1"/>
</dbReference>
<dbReference type="InterPro" id="IPR038555">
    <property type="entry name" value="Zincin_1_sf"/>
</dbReference>
<evidence type="ECO:0000313" key="1">
    <source>
        <dbReference type="EMBL" id="MEK0082190.1"/>
    </source>
</evidence>
<dbReference type="Pfam" id="PF06262">
    <property type="entry name" value="Zincin_1"/>
    <property type="match status" value="1"/>
</dbReference>
<dbReference type="SUPFAM" id="SSF55486">
    <property type="entry name" value="Metalloproteases ('zincins'), catalytic domain"/>
    <property type="match status" value="1"/>
</dbReference>
<keyword evidence="2" id="KW-1185">Reference proteome</keyword>
<evidence type="ECO:0000313" key="2">
    <source>
        <dbReference type="Proteomes" id="UP001375743"/>
    </source>
</evidence>
<gene>
    <name evidence="1" type="ORF">U1T56_03430</name>
</gene>
<dbReference type="Gene3D" id="3.30.2010.20">
    <property type="match status" value="1"/>
</dbReference>
<comment type="caution">
    <text evidence="1">The sequence shown here is derived from an EMBL/GenBank/DDBJ whole genome shotgun (WGS) entry which is preliminary data.</text>
</comment>
<organism evidence="1 2">
    <name type="scientific">Benzoatithermus flavus</name>
    <dbReference type="NCBI Taxonomy" id="3108223"/>
    <lineage>
        <taxon>Bacteria</taxon>
        <taxon>Pseudomonadati</taxon>
        <taxon>Pseudomonadota</taxon>
        <taxon>Alphaproteobacteria</taxon>
        <taxon>Geminicoccales</taxon>
        <taxon>Geminicoccaceae</taxon>
        <taxon>Benzoatithermus</taxon>
    </lineage>
</organism>
<proteinExistence type="predicted"/>
<name>A0ABU8XLW4_9PROT</name>
<accession>A0ABU8XLW4</accession>
<sequence>MADLDRTRAEQRAPTADDIVAIGEAILQDLPAPFRELIAHVPIRVQDWPDEATLDALEIEDPLDLTGLYAAVPIGERDGLGLPPAEPEMILLYRLPILFEWCERGCTLEEVVFDVLTHEIGHHFGMDEETVLRMEGRGDDEEP</sequence>
<dbReference type="CDD" id="cd12952">
    <property type="entry name" value="MMP_ACEL2062"/>
    <property type="match status" value="1"/>
</dbReference>